<feature type="transmembrane region" description="Helical" evidence="5">
    <location>
        <begin position="264"/>
        <end position="287"/>
    </location>
</feature>
<keyword evidence="3 5" id="KW-1133">Transmembrane helix</keyword>
<dbReference type="Proteomes" id="UP000282977">
    <property type="component" value="Unassembled WGS sequence"/>
</dbReference>
<keyword evidence="4 5" id="KW-0472">Membrane</keyword>
<gene>
    <name evidence="7" type="ORF">ENE74_03320</name>
</gene>
<evidence type="ECO:0000256" key="1">
    <source>
        <dbReference type="ARBA" id="ARBA00004141"/>
    </source>
</evidence>
<keyword evidence="2 5" id="KW-0812">Transmembrane</keyword>
<evidence type="ECO:0000256" key="3">
    <source>
        <dbReference type="ARBA" id="ARBA00022989"/>
    </source>
</evidence>
<keyword evidence="8" id="KW-1185">Reference proteome</keyword>
<feature type="transmembrane region" description="Helical" evidence="5">
    <location>
        <begin position="299"/>
        <end position="318"/>
    </location>
</feature>
<feature type="transmembrane region" description="Helical" evidence="5">
    <location>
        <begin position="204"/>
        <end position="224"/>
    </location>
</feature>
<feature type="transmembrane region" description="Helical" evidence="5">
    <location>
        <begin position="230"/>
        <end position="252"/>
    </location>
</feature>
<proteinExistence type="predicted"/>
<feature type="transmembrane region" description="Helical" evidence="5">
    <location>
        <begin position="176"/>
        <end position="197"/>
    </location>
</feature>
<dbReference type="GO" id="GO:0016020">
    <property type="term" value="C:membrane"/>
    <property type="evidence" value="ECO:0007669"/>
    <property type="project" value="UniProtKB-SubCell"/>
</dbReference>
<dbReference type="AlphaFoldDB" id="A0A437JCM9"/>
<organism evidence="7 8">
    <name type="scientific">Sphingobium algorifonticola</name>
    <dbReference type="NCBI Taxonomy" id="2008318"/>
    <lineage>
        <taxon>Bacteria</taxon>
        <taxon>Pseudomonadati</taxon>
        <taxon>Pseudomonadota</taxon>
        <taxon>Alphaproteobacteria</taxon>
        <taxon>Sphingomonadales</taxon>
        <taxon>Sphingomonadaceae</taxon>
        <taxon>Sphingobium</taxon>
    </lineage>
</organism>
<protein>
    <submittedName>
        <fullName evidence="7">ABC transporter permease</fullName>
    </submittedName>
</protein>
<feature type="domain" description="ABC-2 type transporter transmembrane" evidence="6">
    <location>
        <begin position="150"/>
        <end position="362"/>
    </location>
</feature>
<evidence type="ECO:0000256" key="2">
    <source>
        <dbReference type="ARBA" id="ARBA00022692"/>
    </source>
</evidence>
<name>A0A437JCM9_9SPHN</name>
<feature type="transmembrane region" description="Helical" evidence="5">
    <location>
        <begin position="351"/>
        <end position="372"/>
    </location>
</feature>
<evidence type="ECO:0000313" key="8">
    <source>
        <dbReference type="Proteomes" id="UP000282977"/>
    </source>
</evidence>
<evidence type="ECO:0000259" key="6">
    <source>
        <dbReference type="Pfam" id="PF12698"/>
    </source>
</evidence>
<dbReference type="InterPro" id="IPR013525">
    <property type="entry name" value="ABC2_TM"/>
</dbReference>
<feature type="transmembrane region" description="Helical" evidence="5">
    <location>
        <begin position="325"/>
        <end position="345"/>
    </location>
</feature>
<comment type="caution">
    <text evidence="7">The sequence shown here is derived from an EMBL/GenBank/DDBJ whole genome shotgun (WGS) entry which is preliminary data.</text>
</comment>
<sequence>MRELLRAAFVVARRDFTAIIFSKAFILFLIGPLLPLGIGVVAGGLGQRMATESLRPVVGITLSAKEAQALEDGQARLKSLFYRRPAIQLRRYAAGEQPDALLARKGERINVVLSGTLDRPVLTGRQGDIDRMRGDIALIASIARAGSALPETAVTTRIVADSSGAQQQARLLTGRLAQILLFLLTMLLAGMVLSNMVEEKTNKIIEILAAAIPVDAIFLGKLMAMLAMSFVGIAVWSSATVAVYTVFVGISFPLPPPAMGWPLFLMLAAVYFATAYTLLGSLFIGIGAQAATVRDVQTISMPITMTQVMFFFLASFNVDRMGQPMELLAVAFPFSSPFAMIARAAQSDALLPHLAALAWQWLWVALIIRIGVRLFRRNVLKSGGGGRGFFSRLRVSISRSGT</sequence>
<comment type="subcellular location">
    <subcellularLocation>
        <location evidence="1">Membrane</location>
        <topology evidence="1">Multi-pass membrane protein</topology>
    </subcellularLocation>
</comment>
<feature type="transmembrane region" description="Helical" evidence="5">
    <location>
        <begin position="20"/>
        <end position="45"/>
    </location>
</feature>
<evidence type="ECO:0000256" key="5">
    <source>
        <dbReference type="SAM" id="Phobius"/>
    </source>
</evidence>
<dbReference type="EMBL" id="RZUL01000001">
    <property type="protein sequence ID" value="RVT43651.1"/>
    <property type="molecule type" value="Genomic_DNA"/>
</dbReference>
<dbReference type="OrthoDB" id="7388589at2"/>
<evidence type="ECO:0000313" key="7">
    <source>
        <dbReference type="EMBL" id="RVT43651.1"/>
    </source>
</evidence>
<dbReference type="GO" id="GO:0140359">
    <property type="term" value="F:ABC-type transporter activity"/>
    <property type="evidence" value="ECO:0007669"/>
    <property type="project" value="InterPro"/>
</dbReference>
<reference evidence="7 8" key="1">
    <citation type="submission" date="2019-01" db="EMBL/GenBank/DDBJ databases">
        <authorList>
            <person name="Chen W.-M."/>
        </authorList>
    </citation>
    <scope>NUCLEOTIDE SEQUENCE [LARGE SCALE GENOMIC DNA]</scope>
    <source>
        <strain evidence="7 8">TLA-22</strain>
    </source>
</reference>
<accession>A0A437JCM9</accession>
<dbReference type="RefSeq" id="WP_127689191.1">
    <property type="nucleotide sequence ID" value="NZ_RZUL01000001.1"/>
</dbReference>
<dbReference type="Pfam" id="PF12698">
    <property type="entry name" value="ABC2_membrane_3"/>
    <property type="match status" value="1"/>
</dbReference>
<evidence type="ECO:0000256" key="4">
    <source>
        <dbReference type="ARBA" id="ARBA00023136"/>
    </source>
</evidence>